<name>A0A843AJN2_METAZ</name>
<sequence length="525" mass="59557">MIFIREKHLPFWLDKEEILEFPTVKDKTKVDVAIVGGGIVGITTGLMLKKQGFKVGIIESKKIASDVTGSTTAKITISSNLVYDEILSDSGLEVALKFRDANILAFDKISEIINEYKIDCDYEKIPLYIYSTDQNNYKDIEKEYKALQKLDIDADLTDDFQMPFNEESFKENNAKNKDSENNIGMNKAIRYNNQAIFHPKKYSNSLVKLIPGEGSHVFENNKVIDIKEGEINTDKGDIFADSIIIATNSPIYDPDSTLSYMSPIKSYMLGVYVKEKIPDAMFVDINPFHTYRKTPTEKGDLLIIAGEHHHTGKSKDTSANFKKLIEYTKKKFNVNSIEYYWSNQDNKTTDRLPVIGETSQKGIYIATGFGSWGIVKATLAGMMLTDLISNKKNIYTEAFSPKRFKKQKSIKKKCQSSFNTKDLNTEELKIVKDAILDLNPGEAKIIELPKRGISIYKDLKSNVFALQANCTHYGCRLSWNSAEKTWDCPQHGSLFDYKGNSIHGPAIKNLKSYLDQINQNNRFNE</sequence>
<dbReference type="Gene3D" id="3.30.9.10">
    <property type="entry name" value="D-Amino Acid Oxidase, subunit A, domain 2"/>
    <property type="match status" value="1"/>
</dbReference>
<evidence type="ECO:0000259" key="5">
    <source>
        <dbReference type="PROSITE" id="PS51296"/>
    </source>
</evidence>
<dbReference type="InterPro" id="IPR036922">
    <property type="entry name" value="Rieske_2Fe-2S_sf"/>
</dbReference>
<dbReference type="RefSeq" id="WP_042704246.1">
    <property type="nucleotide sequence ID" value="NZ_JADIIN010000061.1"/>
</dbReference>
<dbReference type="GO" id="GO:0046872">
    <property type="term" value="F:metal ion binding"/>
    <property type="evidence" value="ECO:0007669"/>
    <property type="project" value="UniProtKB-KW"/>
</dbReference>
<reference evidence="6" key="1">
    <citation type="submission" date="2020-10" db="EMBL/GenBank/DDBJ databases">
        <title>Dehalococcoides mccartyi of a TCE/Cr reducing biochatode.</title>
        <authorList>
            <person name="Matturro B."/>
        </authorList>
    </citation>
    <scope>NUCLEOTIDE SEQUENCE</scope>
    <source>
        <strain evidence="6">Bin4</strain>
    </source>
</reference>
<organism evidence="6 7">
    <name type="scientific">Methanobrevibacter arboriphilus</name>
    <dbReference type="NCBI Taxonomy" id="39441"/>
    <lineage>
        <taxon>Archaea</taxon>
        <taxon>Methanobacteriati</taxon>
        <taxon>Methanobacteriota</taxon>
        <taxon>Methanomada group</taxon>
        <taxon>Methanobacteria</taxon>
        <taxon>Methanobacteriales</taxon>
        <taxon>Methanobacteriaceae</taxon>
        <taxon>Methanobrevibacter</taxon>
    </lineage>
</organism>
<keyword evidence="3" id="KW-0408">Iron</keyword>
<evidence type="ECO:0000256" key="2">
    <source>
        <dbReference type="ARBA" id="ARBA00022723"/>
    </source>
</evidence>
<proteinExistence type="predicted"/>
<dbReference type="GO" id="GO:0051537">
    <property type="term" value="F:2 iron, 2 sulfur cluster binding"/>
    <property type="evidence" value="ECO:0007669"/>
    <property type="project" value="UniProtKB-KW"/>
</dbReference>
<comment type="caution">
    <text evidence="6">The sequence shown here is derived from an EMBL/GenBank/DDBJ whole genome shotgun (WGS) entry which is preliminary data.</text>
</comment>
<dbReference type="Gene3D" id="2.102.10.10">
    <property type="entry name" value="Rieske [2Fe-2S] iron-sulphur domain"/>
    <property type="match status" value="1"/>
</dbReference>
<keyword evidence="4" id="KW-0411">Iron-sulfur</keyword>
<evidence type="ECO:0000256" key="4">
    <source>
        <dbReference type="ARBA" id="ARBA00023014"/>
    </source>
</evidence>
<dbReference type="InterPro" id="IPR017941">
    <property type="entry name" value="Rieske_2Fe-2S"/>
</dbReference>
<dbReference type="InterPro" id="IPR006076">
    <property type="entry name" value="FAD-dep_OxRdtase"/>
</dbReference>
<keyword evidence="1" id="KW-0001">2Fe-2S</keyword>
<dbReference type="EMBL" id="JADIIN010000061">
    <property type="protein sequence ID" value="MBF4469255.1"/>
    <property type="molecule type" value="Genomic_DNA"/>
</dbReference>
<dbReference type="PROSITE" id="PS51296">
    <property type="entry name" value="RIESKE"/>
    <property type="match status" value="1"/>
</dbReference>
<evidence type="ECO:0000313" key="7">
    <source>
        <dbReference type="Proteomes" id="UP000658733"/>
    </source>
</evidence>
<evidence type="ECO:0000313" key="6">
    <source>
        <dbReference type="EMBL" id="MBF4469255.1"/>
    </source>
</evidence>
<evidence type="ECO:0000256" key="3">
    <source>
        <dbReference type="ARBA" id="ARBA00023004"/>
    </source>
</evidence>
<dbReference type="Pfam" id="PF00355">
    <property type="entry name" value="Rieske"/>
    <property type="match status" value="1"/>
</dbReference>
<feature type="domain" description="Rieske" evidence="5">
    <location>
        <begin position="430"/>
        <end position="524"/>
    </location>
</feature>
<dbReference type="Pfam" id="PF01266">
    <property type="entry name" value="DAO"/>
    <property type="match status" value="1"/>
</dbReference>
<dbReference type="GO" id="GO:0005737">
    <property type="term" value="C:cytoplasm"/>
    <property type="evidence" value="ECO:0007669"/>
    <property type="project" value="TreeGrafter"/>
</dbReference>
<accession>A0A843AJN2</accession>
<dbReference type="PANTHER" id="PTHR13847:SF274">
    <property type="entry name" value="RIESKE 2FE-2S IRON-SULFUR PROTEIN YHFW-RELATED"/>
    <property type="match status" value="1"/>
</dbReference>
<dbReference type="SUPFAM" id="SSF51971">
    <property type="entry name" value="Nucleotide-binding domain"/>
    <property type="match status" value="1"/>
</dbReference>
<dbReference type="SUPFAM" id="SSF50022">
    <property type="entry name" value="ISP domain"/>
    <property type="match status" value="1"/>
</dbReference>
<dbReference type="InterPro" id="IPR036188">
    <property type="entry name" value="FAD/NAD-bd_sf"/>
</dbReference>
<protein>
    <submittedName>
        <fullName evidence="6">FAD-dependent oxidoreductase</fullName>
    </submittedName>
</protein>
<dbReference type="AlphaFoldDB" id="A0A843AJN2"/>
<dbReference type="Proteomes" id="UP000658733">
    <property type="component" value="Unassembled WGS sequence"/>
</dbReference>
<evidence type="ECO:0000256" key="1">
    <source>
        <dbReference type="ARBA" id="ARBA00022714"/>
    </source>
</evidence>
<gene>
    <name evidence="6" type="ORF">ISP01_07590</name>
</gene>
<dbReference type="Gene3D" id="3.50.50.60">
    <property type="entry name" value="FAD/NAD(P)-binding domain"/>
    <property type="match status" value="1"/>
</dbReference>
<dbReference type="PANTHER" id="PTHR13847">
    <property type="entry name" value="SARCOSINE DEHYDROGENASE-RELATED"/>
    <property type="match status" value="1"/>
</dbReference>
<keyword evidence="2" id="KW-0479">Metal-binding</keyword>